<protein>
    <submittedName>
        <fullName evidence="1">Uncharacterized protein</fullName>
    </submittedName>
</protein>
<evidence type="ECO:0000313" key="1">
    <source>
        <dbReference type="EMBL" id="ATS17351.1"/>
    </source>
</evidence>
<dbReference type="RefSeq" id="YP_009465946.1">
    <property type="nucleotide sequence ID" value="NC_037058.1"/>
</dbReference>
<organism evidence="1 2">
    <name type="scientific">Grapevine virus I</name>
    <dbReference type="NCBI Taxonomy" id="2052157"/>
    <lineage>
        <taxon>Viruses</taxon>
        <taxon>Riboviria</taxon>
        <taxon>Orthornavirae</taxon>
        <taxon>Kitrinoviricota</taxon>
        <taxon>Alsuviricetes</taxon>
        <taxon>Tymovirales</taxon>
        <taxon>Betaflexiviridae</taxon>
        <taxon>Trivirinae</taxon>
        <taxon>Vitivirus</taxon>
        <taxon>Vitivirus iotavitis</taxon>
    </lineage>
</organism>
<accession>A0A2K8JHI8</accession>
<evidence type="ECO:0000313" key="2">
    <source>
        <dbReference type="Proteomes" id="UP000240496"/>
    </source>
</evidence>
<dbReference type="KEGG" id="vg:35997034"/>
<keyword evidence="2" id="KW-1185">Reference proteome</keyword>
<dbReference type="GeneID" id="35997034"/>
<reference evidence="1 2" key="1">
    <citation type="submission" date="2017-09" db="EMBL/GenBank/DDBJ databases">
        <title>Grapevine virus I, a new vitivirus from New Zealand.</title>
        <authorList>
            <person name="Blouin A.G."/>
            <person name="MacDiarmid R.M."/>
        </authorList>
    </citation>
    <scope>NUCLEOTIDE SEQUENCE [LARGE SCALE GENOMIC DNA]</scope>
    <source>
        <strain evidence="1">VID499</strain>
    </source>
</reference>
<dbReference type="Proteomes" id="UP000240496">
    <property type="component" value="Segment"/>
</dbReference>
<dbReference type="EMBL" id="MF927925">
    <property type="protein sequence ID" value="ATS17351.1"/>
    <property type="molecule type" value="Genomic_RNA"/>
</dbReference>
<proteinExistence type="predicted"/>
<name>A0A2K8JHI8_9VIRU</name>
<sequence length="167" mass="18813">MMNEDEVATYLANRLGSQCSLESVCEWYNRWLLDAVHPPLGFYVVVSFFGDESVSENLINYLNLLARVQGKELVRFTTQQVQRSESKFYSANIRLVKELFITNNFSNPNLVEFYKLLGSCYLDSCYISTGLGGTTLKSSTLNSIKLDLTLDDIKGVLKRLTGTVAVI</sequence>